<dbReference type="EMBL" id="LR778301">
    <property type="protein sequence ID" value="CAB1370543.1"/>
    <property type="molecule type" value="Genomic_DNA"/>
</dbReference>
<dbReference type="GO" id="GO:0042597">
    <property type="term" value="C:periplasmic space"/>
    <property type="evidence" value="ECO:0007669"/>
    <property type="project" value="UniProtKB-SubCell"/>
</dbReference>
<keyword evidence="6" id="KW-1185">Reference proteome</keyword>
<dbReference type="InterPro" id="IPR017585">
    <property type="entry name" value="SAF_FlgA"/>
</dbReference>
<dbReference type="Gene3D" id="2.30.30.760">
    <property type="match status" value="1"/>
</dbReference>
<comment type="subcellular location">
    <subcellularLocation>
        <location evidence="1 4">Periplasm</location>
    </subcellularLocation>
</comment>
<dbReference type="RefSeq" id="WP_145769294.1">
    <property type="nucleotide sequence ID" value="NZ_LR778301.1"/>
</dbReference>
<reference evidence="5 6" key="1">
    <citation type="submission" date="2020-03" db="EMBL/GenBank/DDBJ databases">
        <authorList>
            <consortium name="Genoscope - CEA"/>
            <person name="William W."/>
        </authorList>
    </citation>
    <scope>NUCLEOTIDE SEQUENCE [LARGE SCALE GENOMIC DNA]</scope>
    <source>
        <strain evidence="6">DSM 16959</strain>
    </source>
</reference>
<evidence type="ECO:0000313" key="6">
    <source>
        <dbReference type="Proteomes" id="UP000515733"/>
    </source>
</evidence>
<dbReference type="Pfam" id="PF17656">
    <property type="entry name" value="ChapFlgA_N"/>
    <property type="match status" value="1"/>
</dbReference>
<protein>
    <recommendedName>
        <fullName evidence="4">Flagella basal body P-ring formation protein FlgA</fullName>
    </recommendedName>
</protein>
<name>A0A6S6XZX7_9PROT</name>
<feature type="chain" id="PRO_5031677843" description="Flagella basal body P-ring formation protein FlgA" evidence="4">
    <location>
        <begin position="21"/>
        <end position="227"/>
    </location>
</feature>
<dbReference type="OrthoDB" id="8561436at2"/>
<evidence type="ECO:0000256" key="4">
    <source>
        <dbReference type="RuleBase" id="RU362063"/>
    </source>
</evidence>
<sequence>MKSCHLALLAALLIAVPAGAHQDPLSIRKAVEGFLQSQTRGLPGQVSITVGPVDPRNQLLPCEALETFLPPGGRAWGRTNVVVRCQKEGGWSQYVSAHVKVKGEYLVATRALSAGQILGEGDLASQSGDLTDLPGNLITDSRLALGRTLIMPTAAGRPLRSDLLRQAPVIQAGQTVKIVSKGTGFQVSSEGQALNGAAEGQVVRVRTASGQIVSGLAQNGGMVEITY</sequence>
<dbReference type="Pfam" id="PF13144">
    <property type="entry name" value="ChapFlgA"/>
    <property type="match status" value="1"/>
</dbReference>
<dbReference type="InterPro" id="IPR039246">
    <property type="entry name" value="Flagellar_FlgA"/>
</dbReference>
<evidence type="ECO:0000256" key="3">
    <source>
        <dbReference type="ARBA" id="ARBA00022764"/>
    </source>
</evidence>
<dbReference type="InterPro" id="IPR013974">
    <property type="entry name" value="SAF"/>
</dbReference>
<dbReference type="KEGG" id="doe:DENOEST_3389"/>
<feature type="signal peptide" evidence="4">
    <location>
        <begin position="1"/>
        <end position="20"/>
    </location>
</feature>
<keyword evidence="5" id="KW-0966">Cell projection</keyword>
<organism evidence="5 6">
    <name type="scientific">Denitratisoma oestradiolicum</name>
    <dbReference type="NCBI Taxonomy" id="311182"/>
    <lineage>
        <taxon>Bacteria</taxon>
        <taxon>Pseudomonadati</taxon>
        <taxon>Pseudomonadota</taxon>
        <taxon>Betaproteobacteria</taxon>
        <taxon>Nitrosomonadales</taxon>
        <taxon>Sterolibacteriaceae</taxon>
        <taxon>Denitratisoma</taxon>
    </lineage>
</organism>
<keyword evidence="5" id="KW-0969">Cilium</keyword>
<dbReference type="PANTHER" id="PTHR36307">
    <property type="entry name" value="FLAGELLA BASAL BODY P-RING FORMATION PROTEIN FLGA"/>
    <property type="match status" value="1"/>
</dbReference>
<dbReference type="GO" id="GO:0044780">
    <property type="term" value="P:bacterial-type flagellum assembly"/>
    <property type="evidence" value="ECO:0007669"/>
    <property type="project" value="InterPro"/>
</dbReference>
<evidence type="ECO:0000313" key="5">
    <source>
        <dbReference type="EMBL" id="CAB1370543.1"/>
    </source>
</evidence>
<dbReference type="InterPro" id="IPR041231">
    <property type="entry name" value="FlgA_N"/>
</dbReference>
<keyword evidence="3 4" id="KW-0574">Periplasm</keyword>
<dbReference type="CDD" id="cd11614">
    <property type="entry name" value="SAF_CpaB_FlgA_like"/>
    <property type="match status" value="1"/>
</dbReference>
<gene>
    <name evidence="5" type="ORF">DENOEST_3389</name>
</gene>
<accession>A0A6S6XZX7</accession>
<dbReference type="AlphaFoldDB" id="A0A6S6XZX7"/>
<dbReference type="SMART" id="SM00858">
    <property type="entry name" value="SAF"/>
    <property type="match status" value="1"/>
</dbReference>
<dbReference type="Proteomes" id="UP000515733">
    <property type="component" value="Chromosome"/>
</dbReference>
<keyword evidence="2 4" id="KW-0732">Signal</keyword>
<evidence type="ECO:0000256" key="2">
    <source>
        <dbReference type="ARBA" id="ARBA00022729"/>
    </source>
</evidence>
<keyword evidence="4" id="KW-1005">Bacterial flagellum biogenesis</keyword>
<comment type="similarity">
    <text evidence="4">Belongs to the FlgA family.</text>
</comment>
<dbReference type="NCBIfam" id="TIGR03170">
    <property type="entry name" value="flgA_cterm"/>
    <property type="match status" value="1"/>
</dbReference>
<dbReference type="PANTHER" id="PTHR36307:SF1">
    <property type="entry name" value="FLAGELLA BASAL BODY P-RING FORMATION PROTEIN FLGA"/>
    <property type="match status" value="1"/>
</dbReference>
<dbReference type="Gene3D" id="3.90.1210.10">
    <property type="entry name" value="Antifreeze-like/N-acetylneuraminic acid synthase C-terminal domain"/>
    <property type="match status" value="1"/>
</dbReference>
<proteinExistence type="inferred from homology"/>
<keyword evidence="5" id="KW-0282">Flagellum</keyword>
<evidence type="ECO:0000256" key="1">
    <source>
        <dbReference type="ARBA" id="ARBA00004418"/>
    </source>
</evidence>
<comment type="function">
    <text evidence="4">Involved in the assembly process of the P-ring formation. It may associate with FlgF on the rod constituting a structure essential for the P-ring assembly or may act as a modulator protein for the P-ring assembly.</text>
</comment>